<feature type="transmembrane region" description="Helical" evidence="10">
    <location>
        <begin position="295"/>
        <end position="318"/>
    </location>
</feature>
<comment type="function">
    <text evidence="10">Serine protease involved in intramembrane proteolysis.</text>
</comment>
<evidence type="ECO:0000256" key="7">
    <source>
        <dbReference type="ARBA" id="ARBA00022825"/>
    </source>
</evidence>
<keyword evidence="7 10" id="KW-0720">Serine protease</keyword>
<dbReference type="InterPro" id="IPR002610">
    <property type="entry name" value="Peptidase_S54_rhomboid-like"/>
</dbReference>
<feature type="transmembrane region" description="Helical" evidence="10">
    <location>
        <begin position="234"/>
        <end position="256"/>
    </location>
</feature>
<dbReference type="EMBL" id="CCBN010000011">
    <property type="protein sequence ID" value="CDO55617.1"/>
    <property type="molecule type" value="Genomic_DNA"/>
</dbReference>
<evidence type="ECO:0000256" key="6">
    <source>
        <dbReference type="ARBA" id="ARBA00022801"/>
    </source>
</evidence>
<dbReference type="InterPro" id="IPR035952">
    <property type="entry name" value="Rhomboid-like_sf"/>
</dbReference>
<dbReference type="EC" id="3.4.21.105" evidence="10"/>
<dbReference type="Proteomes" id="UP000242525">
    <property type="component" value="Unassembled WGS sequence"/>
</dbReference>
<dbReference type="SUPFAM" id="SSF144091">
    <property type="entry name" value="Rhomboid-like"/>
    <property type="match status" value="1"/>
</dbReference>
<comment type="similarity">
    <text evidence="3 10">Belongs to the peptidase S54 family.</text>
</comment>
<comment type="caution">
    <text evidence="13">The sequence shown here is derived from an EMBL/GenBank/DDBJ whole genome shotgun (WGS) entry which is preliminary data.</text>
</comment>
<sequence length="477" mass="52555">MNFRSRSNDGSSEYLTGRNTSQSVRSISNYHDGPAKADESVLGSQSFDSYRLQNFNNPSVNSINHNSGYNNLNNSSSSGFNNDNNGWYASNSQSQDNSQTNFINSMPQDYRSPPILPIVQSKSQVEIWMEKPWIVWVFSIIQIAVFIAEFIKMGVLTGTPVQTQPSFNPMIGPSGYLLINMGARFTPCMHAIEGITDMPSLKFPCPNSTTTDTNTCSLQELCGMGGLGDPPNQWWRFITPIFLHAGIIHISFNLLLQIKLGSEIETTIGHIRFLIIYLAAGIGGFVFGGNFTPDGIVSTGASGSLFGIISLELLDLLFKWQLYEKPVRALLLLLVEIIISFGIGLLPGLDNFSHIGGFVIGILLGIALLRSPLFIQKQTGNSFKDQQEVLNGVETGGINDHWLKSATSFKNKSPLWYGWVAVRVAALALTIVYFVTLIKQFENGGGHCSWCKYLSCIPVKDWCNVGDIQVSDNGYSR</sequence>
<evidence type="ECO:0000256" key="2">
    <source>
        <dbReference type="ARBA" id="ARBA00004141"/>
    </source>
</evidence>
<proteinExistence type="inferred from homology"/>
<feature type="compositionally biased region" description="Polar residues" evidence="11">
    <location>
        <begin position="1"/>
        <end position="29"/>
    </location>
</feature>
<feature type="transmembrane region" description="Helical" evidence="10">
    <location>
        <begin position="133"/>
        <end position="151"/>
    </location>
</feature>
<dbReference type="AlphaFoldDB" id="A0A0J9XEC0"/>
<gene>
    <name evidence="13" type="ORF">BN980_GECA11s03882g</name>
</gene>
<dbReference type="PANTHER" id="PTHR22936:SF69">
    <property type="entry name" value="RHOMBOID-LIKE PROTEIN"/>
    <property type="match status" value="1"/>
</dbReference>
<keyword evidence="8 10" id="KW-1133">Transmembrane helix</keyword>
<feature type="transmembrane region" description="Helical" evidence="10">
    <location>
        <begin position="355"/>
        <end position="375"/>
    </location>
</feature>
<evidence type="ECO:0000256" key="4">
    <source>
        <dbReference type="ARBA" id="ARBA00022670"/>
    </source>
</evidence>
<evidence type="ECO:0000256" key="8">
    <source>
        <dbReference type="ARBA" id="ARBA00022989"/>
    </source>
</evidence>
<dbReference type="OrthoDB" id="2146116at2759"/>
<feature type="domain" description="Peptidase S54 rhomboid" evidence="12">
    <location>
        <begin position="232"/>
        <end position="370"/>
    </location>
</feature>
<dbReference type="PANTHER" id="PTHR22936">
    <property type="entry name" value="RHOMBOID-RELATED"/>
    <property type="match status" value="1"/>
</dbReference>
<feature type="region of interest" description="Disordered" evidence="11">
    <location>
        <begin position="1"/>
        <end position="40"/>
    </location>
</feature>
<keyword evidence="6 10" id="KW-0378">Hydrolase</keyword>
<keyword evidence="9 10" id="KW-0472">Membrane</keyword>
<dbReference type="GO" id="GO:0006508">
    <property type="term" value="P:proteolysis"/>
    <property type="evidence" value="ECO:0007669"/>
    <property type="project" value="UniProtKB-KW"/>
</dbReference>
<evidence type="ECO:0000259" key="12">
    <source>
        <dbReference type="Pfam" id="PF01694"/>
    </source>
</evidence>
<organism evidence="13 14">
    <name type="scientific">Geotrichum candidum</name>
    <name type="common">Oospora lactis</name>
    <name type="synonym">Dipodascus geotrichum</name>
    <dbReference type="NCBI Taxonomy" id="1173061"/>
    <lineage>
        <taxon>Eukaryota</taxon>
        <taxon>Fungi</taxon>
        <taxon>Dikarya</taxon>
        <taxon>Ascomycota</taxon>
        <taxon>Saccharomycotina</taxon>
        <taxon>Dipodascomycetes</taxon>
        <taxon>Dipodascales</taxon>
        <taxon>Dipodascaceae</taxon>
        <taxon>Geotrichum</taxon>
    </lineage>
</organism>
<feature type="transmembrane region" description="Helical" evidence="10">
    <location>
        <begin position="415"/>
        <end position="435"/>
    </location>
</feature>
<reference evidence="13" key="1">
    <citation type="submission" date="2014-03" db="EMBL/GenBank/DDBJ databases">
        <authorList>
            <person name="Casaregola S."/>
        </authorList>
    </citation>
    <scope>NUCLEOTIDE SEQUENCE [LARGE SCALE GENOMIC DNA]</scope>
    <source>
        <strain evidence="13">CLIB 918</strain>
    </source>
</reference>
<dbReference type="Gene3D" id="1.20.1540.10">
    <property type="entry name" value="Rhomboid-like"/>
    <property type="match status" value="1"/>
</dbReference>
<dbReference type="Pfam" id="PF01694">
    <property type="entry name" value="Rhomboid"/>
    <property type="match status" value="1"/>
</dbReference>
<evidence type="ECO:0000256" key="11">
    <source>
        <dbReference type="SAM" id="MobiDB-lite"/>
    </source>
</evidence>
<feature type="transmembrane region" description="Helical" evidence="10">
    <location>
        <begin position="268"/>
        <end position="289"/>
    </location>
</feature>
<dbReference type="GO" id="GO:0016020">
    <property type="term" value="C:membrane"/>
    <property type="evidence" value="ECO:0007669"/>
    <property type="project" value="UniProtKB-SubCell"/>
</dbReference>
<evidence type="ECO:0000256" key="3">
    <source>
        <dbReference type="ARBA" id="ARBA00009045"/>
    </source>
</evidence>
<evidence type="ECO:0000256" key="1">
    <source>
        <dbReference type="ARBA" id="ARBA00000156"/>
    </source>
</evidence>
<dbReference type="GO" id="GO:0004252">
    <property type="term" value="F:serine-type endopeptidase activity"/>
    <property type="evidence" value="ECO:0007669"/>
    <property type="project" value="InterPro"/>
</dbReference>
<evidence type="ECO:0000256" key="9">
    <source>
        <dbReference type="ARBA" id="ARBA00023136"/>
    </source>
</evidence>
<evidence type="ECO:0000256" key="5">
    <source>
        <dbReference type="ARBA" id="ARBA00022692"/>
    </source>
</evidence>
<feature type="transmembrane region" description="Helical" evidence="10">
    <location>
        <begin position="330"/>
        <end position="349"/>
    </location>
</feature>
<dbReference type="InterPro" id="IPR022764">
    <property type="entry name" value="Peptidase_S54_rhomboid_dom"/>
</dbReference>
<name>A0A0J9XEC0_GEOCN</name>
<keyword evidence="5 10" id="KW-0812">Transmembrane</keyword>
<dbReference type="STRING" id="1173061.A0A0J9XEC0"/>
<keyword evidence="14" id="KW-1185">Reference proteome</keyword>
<feature type="region of interest" description="Disordered" evidence="11">
    <location>
        <begin position="83"/>
        <end position="106"/>
    </location>
</feature>
<keyword evidence="4 10" id="KW-0645">Protease</keyword>
<evidence type="ECO:0000256" key="10">
    <source>
        <dbReference type="RuleBase" id="RU362115"/>
    </source>
</evidence>
<accession>A0A0J9XEC0</accession>
<comment type="subcellular location">
    <subcellularLocation>
        <location evidence="2 10">Membrane</location>
        <topology evidence="2 10">Multi-pass membrane protein</topology>
    </subcellularLocation>
</comment>
<comment type="catalytic activity">
    <reaction evidence="1 10">
        <text>Cleaves type-1 transmembrane domains using a catalytic dyad composed of serine and histidine that are contributed by different transmembrane domains.</text>
        <dbReference type="EC" id="3.4.21.105"/>
    </reaction>
</comment>
<protein>
    <recommendedName>
        <fullName evidence="10">Rhomboid-type serine protease</fullName>
        <ecNumber evidence="10">3.4.21.105</ecNumber>
    </recommendedName>
</protein>
<feature type="compositionally biased region" description="Low complexity" evidence="11">
    <location>
        <begin position="83"/>
        <end position="101"/>
    </location>
</feature>
<evidence type="ECO:0000313" key="14">
    <source>
        <dbReference type="Proteomes" id="UP000242525"/>
    </source>
</evidence>
<evidence type="ECO:0000313" key="13">
    <source>
        <dbReference type="EMBL" id="CDO55617.1"/>
    </source>
</evidence>